<dbReference type="InterPro" id="IPR001810">
    <property type="entry name" value="F-box_dom"/>
</dbReference>
<dbReference type="OrthoDB" id="5813884at2759"/>
<dbReference type="PANTHER" id="PTHR23015:SF4">
    <property type="entry name" value="DUF38 DOMAIN-CONTAINING PROTEIN-RELATED"/>
    <property type="match status" value="1"/>
</dbReference>
<dbReference type="Pfam" id="PF00646">
    <property type="entry name" value="F-box"/>
    <property type="match status" value="1"/>
</dbReference>
<dbReference type="InterPro" id="IPR041426">
    <property type="entry name" value="Mos1_HTH"/>
</dbReference>
<dbReference type="GO" id="GO:0045087">
    <property type="term" value="P:innate immune response"/>
    <property type="evidence" value="ECO:0007669"/>
    <property type="project" value="TreeGrafter"/>
</dbReference>
<evidence type="ECO:0000313" key="2">
    <source>
        <dbReference type="EMBL" id="EFP13605.1"/>
    </source>
</evidence>
<dbReference type="Proteomes" id="UP000008281">
    <property type="component" value="Unassembled WGS sequence"/>
</dbReference>
<dbReference type="Pfam" id="PF17906">
    <property type="entry name" value="HTH_48"/>
    <property type="match status" value="2"/>
</dbReference>
<organism evidence="3">
    <name type="scientific">Caenorhabditis remanei</name>
    <name type="common">Caenorhabditis vulgaris</name>
    <dbReference type="NCBI Taxonomy" id="31234"/>
    <lineage>
        <taxon>Eukaryota</taxon>
        <taxon>Metazoa</taxon>
        <taxon>Ecdysozoa</taxon>
        <taxon>Nematoda</taxon>
        <taxon>Chromadorea</taxon>
        <taxon>Rhabditida</taxon>
        <taxon>Rhabditina</taxon>
        <taxon>Rhabditomorpha</taxon>
        <taxon>Rhabditoidea</taxon>
        <taxon>Rhabditidae</taxon>
        <taxon>Peloderinae</taxon>
        <taxon>Caenorhabditis</taxon>
    </lineage>
</organism>
<dbReference type="EMBL" id="DS268809">
    <property type="protein sequence ID" value="EFP13605.1"/>
    <property type="molecule type" value="Genomic_DNA"/>
</dbReference>
<gene>
    <name evidence="2" type="ORF">CRE_09863</name>
</gene>
<evidence type="ECO:0000259" key="1">
    <source>
        <dbReference type="PROSITE" id="PS50181"/>
    </source>
</evidence>
<dbReference type="InterPro" id="IPR002900">
    <property type="entry name" value="DUF38/FTH_CAE_spp"/>
</dbReference>
<name>E3NKJ9_CAERE</name>
<dbReference type="InterPro" id="IPR040161">
    <property type="entry name" value="FB224"/>
</dbReference>
<reference evidence="2" key="1">
    <citation type="submission" date="2007-07" db="EMBL/GenBank/DDBJ databases">
        <title>PCAP assembly of the Caenorhabditis remanei genome.</title>
        <authorList>
            <consortium name="The Caenorhabditis remanei Sequencing Consortium"/>
            <person name="Wilson R.K."/>
        </authorList>
    </citation>
    <scope>NUCLEOTIDE SEQUENCE [LARGE SCALE GENOMIC DNA]</scope>
    <source>
        <strain evidence="2">PB4641</strain>
    </source>
</reference>
<dbReference type="InParanoid" id="E3NKJ9"/>
<dbReference type="AlphaFoldDB" id="E3NKJ9"/>
<dbReference type="Pfam" id="PF01827">
    <property type="entry name" value="FTH"/>
    <property type="match status" value="1"/>
</dbReference>
<keyword evidence="3" id="KW-1185">Reference proteome</keyword>
<proteinExistence type="predicted"/>
<accession>E3NKJ9</accession>
<feature type="domain" description="F-box" evidence="1">
    <location>
        <begin position="143"/>
        <end position="190"/>
    </location>
</feature>
<protein>
    <recommendedName>
        <fullName evidence="1">F-box domain-containing protein</fullName>
    </recommendedName>
</protein>
<sequence length="445" mass="52112">MNRPPPDSPIDLCALILYEIHQWKTAGTSYANYEKLCEAFGTEAAMSNEEYEYYFDECLKEAYISTKNGRFLIAGIHFSDKMYIYRDLPIPDIRGCILSDVINKKSAQKSLNDLCEAFESVKIDKEDHDYWFKRFENGDLFRQVTFSHLPEDVITEIVEKCDLVSFFQLRKVSHGLRIIVNHSKPELTRVVVECGGNHVSFKLDYDILVYFTDRKGVDFPKVYFKHLYKFEDDDYTKVAFNYLEILLKNPKLQLNYAQLVFFKNSHNQNNQMFLDLLNSLSHKIHVEQFLIHFLTDKDIITVVKCVKPGTLKSLWVFGYKDDGELSTIHELVETEQWRKPKFFSSGKLQYTSIEHFFHFDRFFVNIKSLSMGDVMNLTNVLSNSANFEHCMVTVVRYDQQAVKNALRLQYNHSSAPRLKSELYPNLVFRLSTSSIEIFKADFRNV</sequence>
<dbReference type="PROSITE" id="PS50181">
    <property type="entry name" value="FBOX"/>
    <property type="match status" value="1"/>
</dbReference>
<dbReference type="PANTHER" id="PTHR23015">
    <property type="entry name" value="UNCHARACTERIZED C.ELEGANS PROTEIN"/>
    <property type="match status" value="1"/>
</dbReference>
<dbReference type="HOGENOM" id="CLU_030831_2_0_1"/>
<evidence type="ECO:0000313" key="3">
    <source>
        <dbReference type="Proteomes" id="UP000008281"/>
    </source>
</evidence>
<dbReference type="FunCoup" id="E3NKJ9">
    <property type="interactions" value="2010"/>
</dbReference>
<dbReference type="SMART" id="SM00256">
    <property type="entry name" value="FBOX"/>
    <property type="match status" value="1"/>
</dbReference>